<dbReference type="OrthoDB" id="9804072at2"/>
<dbReference type="EMBL" id="NRJG01000134">
    <property type="protein sequence ID" value="RIY35375.1"/>
    <property type="molecule type" value="Genomic_DNA"/>
</dbReference>
<comment type="caution">
    <text evidence="4">The sequence shown here is derived from an EMBL/GenBank/DDBJ whole genome shotgun (WGS) entry which is preliminary data.</text>
</comment>
<evidence type="ECO:0000256" key="1">
    <source>
        <dbReference type="ARBA" id="ARBA00022898"/>
    </source>
</evidence>
<dbReference type="SUPFAM" id="SSF51419">
    <property type="entry name" value="PLP-binding barrel"/>
    <property type="match status" value="2"/>
</dbReference>
<feature type="domain" description="Alanine racemase N-terminal" evidence="3">
    <location>
        <begin position="15"/>
        <end position="332"/>
    </location>
</feature>
<dbReference type="PANTHER" id="PTHR10146">
    <property type="entry name" value="PROLINE SYNTHETASE CO-TRANSCRIBED BACTERIAL HOMOLOG PROTEIN"/>
    <property type="match status" value="1"/>
</dbReference>
<keyword evidence="5" id="KW-1185">Reference proteome</keyword>
<evidence type="ECO:0000256" key="2">
    <source>
        <dbReference type="RuleBase" id="RU004514"/>
    </source>
</evidence>
<sequence length="337" mass="37808">MVMINNTLFQQIAKNLTQIKNLIVQIQSKFHKTEQAELIAVTKYATTMQLFALVLNGQLKFGENYLQEAVRKDKSLKFIQYLLTNNLVAVYCDFIAQIGEKLPLTSANNLDTYLSVLFSDKTNTTDYPQLLTLIEQLSKDYLDLSNFSAEILLDCTFIYCLRDWLHIKENHDYLLDALNNLEIHIIGNLQSKKIKDAVAISSAIATVDSVKTLEKIAEQATKQQIASVNILLQLRSPNVTGDNRHGCEPKLIFELISLAKKLPNINIQGIMFIASTQNLPQEYEYAQQVFNNIKAKLGSNCKILSMGMSDSLEVALKYGSTQVRIGSALFQTNTAGA</sequence>
<keyword evidence="1" id="KW-0663">Pyridoxal phosphate</keyword>
<evidence type="ECO:0000259" key="3">
    <source>
        <dbReference type="Pfam" id="PF01168"/>
    </source>
</evidence>
<dbReference type="Pfam" id="PF01168">
    <property type="entry name" value="Ala_racemase_N"/>
    <property type="match status" value="1"/>
</dbReference>
<dbReference type="InterPro" id="IPR011078">
    <property type="entry name" value="PyrdxlP_homeostasis"/>
</dbReference>
<accession>A0A3A1YCH3</accession>
<evidence type="ECO:0000313" key="4">
    <source>
        <dbReference type="EMBL" id="RIY35375.1"/>
    </source>
</evidence>
<organism evidence="4 5">
    <name type="scientific">Psittacicella hinzii</name>
    <dbReference type="NCBI Taxonomy" id="2028575"/>
    <lineage>
        <taxon>Bacteria</taxon>
        <taxon>Pseudomonadati</taxon>
        <taxon>Pseudomonadota</taxon>
        <taxon>Gammaproteobacteria</taxon>
        <taxon>Pasteurellales</taxon>
        <taxon>Psittacicellaceae</taxon>
        <taxon>Psittacicella</taxon>
    </lineage>
</organism>
<evidence type="ECO:0000313" key="5">
    <source>
        <dbReference type="Proteomes" id="UP000265916"/>
    </source>
</evidence>
<dbReference type="GO" id="GO:0030170">
    <property type="term" value="F:pyridoxal phosphate binding"/>
    <property type="evidence" value="ECO:0007669"/>
    <property type="project" value="InterPro"/>
</dbReference>
<name>A0A3A1YCH3_9GAMM</name>
<dbReference type="Proteomes" id="UP000265916">
    <property type="component" value="Unassembled WGS sequence"/>
</dbReference>
<dbReference type="InterPro" id="IPR029066">
    <property type="entry name" value="PLP-binding_barrel"/>
</dbReference>
<dbReference type="InterPro" id="IPR001608">
    <property type="entry name" value="Ala_racemase_N"/>
</dbReference>
<dbReference type="PANTHER" id="PTHR10146:SF14">
    <property type="entry name" value="PYRIDOXAL PHOSPHATE HOMEOSTASIS PROTEIN"/>
    <property type="match status" value="1"/>
</dbReference>
<protein>
    <recommendedName>
        <fullName evidence="3">Alanine racemase N-terminal domain-containing protein</fullName>
    </recommendedName>
</protein>
<dbReference type="Gene3D" id="3.20.20.10">
    <property type="entry name" value="Alanine racemase"/>
    <property type="match status" value="1"/>
</dbReference>
<reference evidence="4 5" key="1">
    <citation type="submission" date="2017-08" db="EMBL/GenBank/DDBJ databases">
        <title>Reclassification of Bisgaard taxon 37 and 44.</title>
        <authorList>
            <person name="Christensen H."/>
        </authorList>
    </citation>
    <scope>NUCLEOTIDE SEQUENCE [LARGE SCALE GENOMIC DNA]</scope>
    <source>
        <strain evidence="4 5">111</strain>
    </source>
</reference>
<gene>
    <name evidence="4" type="ORF">CKF58_06735</name>
</gene>
<comment type="similarity">
    <text evidence="2">Belongs to the pyridoxal phosphate-binding protein YggS/PROSC family.</text>
</comment>
<dbReference type="AlphaFoldDB" id="A0A3A1YCH3"/>
<proteinExistence type="inferred from homology"/>